<dbReference type="OrthoDB" id="678497at2"/>
<evidence type="ECO:0000313" key="2">
    <source>
        <dbReference type="Proteomes" id="UP000033121"/>
    </source>
</evidence>
<sequence length="172" mass="20115">MKKGFVSLSTILLFFTFQLLTSSCEKEVIKEVQVTDTLIIKDTVLTDFPKDTLAFLTGRTWRIQEIRILQNQQFYFYQYGGSDHTFDDEYIKFNTDGTGQYHADGVNDNLVWAFKGDTKTKIEYTLNRTTPLVVNWENMHYKKDSLIYSEYYIKNGTLKTQSAVVRIPEESR</sequence>
<comment type="caution">
    <text evidence="1">The sequence shown here is derived from an EMBL/GenBank/DDBJ whole genome shotgun (WGS) entry which is preliminary data.</text>
</comment>
<keyword evidence="2" id="KW-1185">Reference proteome</keyword>
<proteinExistence type="predicted"/>
<accession>A0A0E9MUF2</accession>
<dbReference type="PROSITE" id="PS51257">
    <property type="entry name" value="PROKAR_LIPOPROTEIN"/>
    <property type="match status" value="1"/>
</dbReference>
<reference evidence="1 2" key="1">
    <citation type="submission" date="2015-04" db="EMBL/GenBank/DDBJ databases">
        <title>Whole genome shotgun sequence of Flavihumibacter petaseus NBRC 106054.</title>
        <authorList>
            <person name="Miyazawa S."/>
            <person name="Hosoyama A."/>
            <person name="Hashimoto M."/>
            <person name="Noguchi M."/>
            <person name="Tsuchikane K."/>
            <person name="Ohji S."/>
            <person name="Yamazoe A."/>
            <person name="Ichikawa N."/>
            <person name="Kimura A."/>
            <person name="Fujita N."/>
        </authorList>
    </citation>
    <scope>NUCLEOTIDE SEQUENCE [LARGE SCALE GENOMIC DNA]</scope>
    <source>
        <strain evidence="1 2">NBRC 106054</strain>
    </source>
</reference>
<dbReference type="RefSeq" id="WP_046367110.1">
    <property type="nucleotide sequence ID" value="NZ_BBWV01000001.1"/>
</dbReference>
<gene>
    <name evidence="1" type="ORF">FPE01S_01_02160</name>
</gene>
<dbReference type="EMBL" id="BBWV01000001">
    <property type="protein sequence ID" value="GAO41204.1"/>
    <property type="molecule type" value="Genomic_DNA"/>
</dbReference>
<dbReference type="AlphaFoldDB" id="A0A0E9MUF2"/>
<dbReference type="Proteomes" id="UP000033121">
    <property type="component" value="Unassembled WGS sequence"/>
</dbReference>
<organism evidence="1 2">
    <name type="scientific">Flavihumibacter petaseus NBRC 106054</name>
    <dbReference type="NCBI Taxonomy" id="1220578"/>
    <lineage>
        <taxon>Bacteria</taxon>
        <taxon>Pseudomonadati</taxon>
        <taxon>Bacteroidota</taxon>
        <taxon>Chitinophagia</taxon>
        <taxon>Chitinophagales</taxon>
        <taxon>Chitinophagaceae</taxon>
        <taxon>Flavihumibacter</taxon>
    </lineage>
</organism>
<name>A0A0E9MUF2_9BACT</name>
<evidence type="ECO:0000313" key="1">
    <source>
        <dbReference type="EMBL" id="GAO41204.1"/>
    </source>
</evidence>
<protein>
    <submittedName>
        <fullName evidence="1">Uncharacterized protein</fullName>
    </submittedName>
</protein>